<keyword evidence="2" id="KW-0805">Transcription regulation</keyword>
<organism evidence="9 10">
    <name type="scientific">Bianquea renquensis</name>
    <dbReference type="NCBI Taxonomy" id="2763661"/>
    <lineage>
        <taxon>Bacteria</taxon>
        <taxon>Bacillati</taxon>
        <taxon>Bacillota</taxon>
        <taxon>Clostridia</taxon>
        <taxon>Eubacteriales</taxon>
        <taxon>Bianqueaceae</taxon>
        <taxon>Bianquea</taxon>
    </lineage>
</organism>
<dbReference type="PROSITE" id="PS50096">
    <property type="entry name" value="IQ"/>
    <property type="match status" value="1"/>
</dbReference>
<evidence type="ECO:0000256" key="1">
    <source>
        <dbReference type="ARBA" id="ARBA00018672"/>
    </source>
</evidence>
<dbReference type="Pfam" id="PF12833">
    <property type="entry name" value="HTH_18"/>
    <property type="match status" value="1"/>
</dbReference>
<dbReference type="InterPro" id="IPR020449">
    <property type="entry name" value="Tscrpt_reg_AraC-type_HTH"/>
</dbReference>
<gene>
    <name evidence="9" type="ORF">H8730_15605</name>
</gene>
<keyword evidence="3" id="KW-0238">DNA-binding</keyword>
<name>A0A926I2Y2_9FIRM</name>
<evidence type="ECO:0000259" key="8">
    <source>
        <dbReference type="PROSITE" id="PS50110"/>
    </source>
</evidence>
<dbReference type="SMART" id="SM00342">
    <property type="entry name" value="HTH_ARAC"/>
    <property type="match status" value="1"/>
</dbReference>
<keyword evidence="10" id="KW-1185">Reference proteome</keyword>
<evidence type="ECO:0000313" key="10">
    <source>
        <dbReference type="Proteomes" id="UP000657006"/>
    </source>
</evidence>
<dbReference type="PRINTS" id="PR00032">
    <property type="entry name" value="HTHARAC"/>
</dbReference>
<dbReference type="Gene3D" id="1.10.10.60">
    <property type="entry name" value="Homeodomain-like"/>
    <property type="match status" value="2"/>
</dbReference>
<keyword evidence="4" id="KW-0804">Transcription</keyword>
<dbReference type="InterPro" id="IPR011006">
    <property type="entry name" value="CheY-like_superfamily"/>
</dbReference>
<dbReference type="InterPro" id="IPR009057">
    <property type="entry name" value="Homeodomain-like_sf"/>
</dbReference>
<reference evidence="9" key="1">
    <citation type="submission" date="2020-08" db="EMBL/GenBank/DDBJ databases">
        <title>Genome public.</title>
        <authorList>
            <person name="Liu C."/>
            <person name="Sun Q."/>
        </authorList>
    </citation>
    <scope>NUCLEOTIDE SEQUENCE</scope>
    <source>
        <strain evidence="9">NSJ-32</strain>
    </source>
</reference>
<dbReference type="GO" id="GO:0000160">
    <property type="term" value="P:phosphorelay signal transduction system"/>
    <property type="evidence" value="ECO:0007669"/>
    <property type="project" value="InterPro"/>
</dbReference>
<accession>A0A926I2Y2</accession>
<evidence type="ECO:0000313" key="9">
    <source>
        <dbReference type="EMBL" id="MBC8544968.1"/>
    </source>
</evidence>
<feature type="domain" description="HTH araC/xylS-type" evidence="7">
    <location>
        <begin position="249"/>
        <end position="348"/>
    </location>
</feature>
<proteinExistence type="predicted"/>
<evidence type="ECO:0000259" key="7">
    <source>
        <dbReference type="PROSITE" id="PS01124"/>
    </source>
</evidence>
<dbReference type="Gene3D" id="3.40.50.2300">
    <property type="match status" value="1"/>
</dbReference>
<dbReference type="InterPro" id="IPR001789">
    <property type="entry name" value="Sig_transdc_resp-reg_receiver"/>
</dbReference>
<protein>
    <recommendedName>
        <fullName evidence="1">Stage 0 sporulation protein A homolog</fullName>
    </recommendedName>
</protein>
<evidence type="ECO:0000256" key="2">
    <source>
        <dbReference type="ARBA" id="ARBA00023015"/>
    </source>
</evidence>
<comment type="function">
    <text evidence="5">May play the central regulatory role in sporulation. It may be an element of the effector pathway responsible for the activation of sporulation genes in response to nutritional stress. Spo0A may act in concert with spo0H (a sigma factor) to control the expression of some genes that are critical to the sporulation process.</text>
</comment>
<sequence length="365" mass="42115">MIQVLLVDDDRSVCRCLKTLISWAELGCVEPEIAYNGAEAIQRIEQKKPDIMITDIRMPMMNGVLLCQEVKRRFPDISILFFSAYEDFAAAQVGMQAGVRGYILKPVNRKSLKEIERLVQEIAVEKRQRGLYERLLAFGNDREQLFSHLRKLDEAYFTQIFHEWETYLGEAKAETQILSALYLQLLHEYMEHFADVEYPAIQQTRAQAVKELAALSTPREQIHYVRRQYQTLCRQQGEHREKELSKLVMEVKGYIIEHYGDPQVNVSAVADTFHLSPDHLGRIFNGETGTTVSSYIMDTRISEASKLLRESTVSINDIAALVGYADANYFAKVFRRKMGLTPSEYRRMLRRAKGEGESFEIQDKP</sequence>
<dbReference type="InterPro" id="IPR018060">
    <property type="entry name" value="HTH_AraC"/>
</dbReference>
<evidence type="ECO:0000256" key="6">
    <source>
        <dbReference type="PROSITE-ProRule" id="PRU00169"/>
    </source>
</evidence>
<dbReference type="PANTHER" id="PTHR43280:SF2">
    <property type="entry name" value="HTH-TYPE TRANSCRIPTIONAL REGULATOR EXSA"/>
    <property type="match status" value="1"/>
</dbReference>
<dbReference type="GO" id="GO:0043565">
    <property type="term" value="F:sequence-specific DNA binding"/>
    <property type="evidence" value="ECO:0007669"/>
    <property type="project" value="InterPro"/>
</dbReference>
<dbReference type="CDD" id="cd17536">
    <property type="entry name" value="REC_YesN-like"/>
    <property type="match status" value="1"/>
</dbReference>
<evidence type="ECO:0000256" key="3">
    <source>
        <dbReference type="ARBA" id="ARBA00023125"/>
    </source>
</evidence>
<feature type="modified residue" description="4-aspartylphosphate" evidence="6">
    <location>
        <position position="55"/>
    </location>
</feature>
<dbReference type="Pfam" id="PF00072">
    <property type="entry name" value="Response_reg"/>
    <property type="match status" value="1"/>
</dbReference>
<dbReference type="GO" id="GO:0003700">
    <property type="term" value="F:DNA-binding transcription factor activity"/>
    <property type="evidence" value="ECO:0007669"/>
    <property type="project" value="InterPro"/>
</dbReference>
<comment type="caution">
    <text evidence="9">The sequence shown here is derived from an EMBL/GenBank/DDBJ whole genome shotgun (WGS) entry which is preliminary data.</text>
</comment>
<dbReference type="EMBL" id="JACRSQ010000038">
    <property type="protein sequence ID" value="MBC8544968.1"/>
    <property type="molecule type" value="Genomic_DNA"/>
</dbReference>
<dbReference type="RefSeq" id="WP_177716579.1">
    <property type="nucleotide sequence ID" value="NZ_JACRSQ010000038.1"/>
</dbReference>
<dbReference type="PANTHER" id="PTHR43280">
    <property type="entry name" value="ARAC-FAMILY TRANSCRIPTIONAL REGULATOR"/>
    <property type="match status" value="1"/>
</dbReference>
<keyword evidence="6" id="KW-0597">Phosphoprotein</keyword>
<feature type="domain" description="Response regulatory" evidence="8">
    <location>
        <begin position="3"/>
        <end position="120"/>
    </location>
</feature>
<dbReference type="Proteomes" id="UP000657006">
    <property type="component" value="Unassembled WGS sequence"/>
</dbReference>
<evidence type="ECO:0000256" key="5">
    <source>
        <dbReference type="ARBA" id="ARBA00024867"/>
    </source>
</evidence>
<dbReference type="PROSITE" id="PS01124">
    <property type="entry name" value="HTH_ARAC_FAMILY_2"/>
    <property type="match status" value="1"/>
</dbReference>
<dbReference type="PROSITE" id="PS50110">
    <property type="entry name" value="RESPONSE_REGULATORY"/>
    <property type="match status" value="1"/>
</dbReference>
<dbReference type="PROSITE" id="PS00041">
    <property type="entry name" value="HTH_ARAC_FAMILY_1"/>
    <property type="match status" value="1"/>
</dbReference>
<dbReference type="AlphaFoldDB" id="A0A926I2Y2"/>
<dbReference type="InterPro" id="IPR018062">
    <property type="entry name" value="HTH_AraC-typ_CS"/>
</dbReference>
<dbReference type="SUPFAM" id="SSF52172">
    <property type="entry name" value="CheY-like"/>
    <property type="match status" value="1"/>
</dbReference>
<evidence type="ECO:0000256" key="4">
    <source>
        <dbReference type="ARBA" id="ARBA00023163"/>
    </source>
</evidence>
<dbReference type="SMART" id="SM00448">
    <property type="entry name" value="REC"/>
    <property type="match status" value="1"/>
</dbReference>
<dbReference type="SUPFAM" id="SSF46689">
    <property type="entry name" value="Homeodomain-like"/>
    <property type="match status" value="2"/>
</dbReference>